<name>A0A0D0C3I3_9AGAR</name>
<sequence length="117" mass="13097">MYSSLDEKIVDVNNPSIKCNFQHCCYPAAQFNLHNTTTAGHADYWNFFFSMCDIVNCSPFNWRQGGQFIAWSLGLVFNFPPGVALYVPSTCIIHGDIPIATGECHHSMEFFLPAGLV</sequence>
<evidence type="ECO:0000313" key="2">
    <source>
        <dbReference type="Proteomes" id="UP000053593"/>
    </source>
</evidence>
<reference evidence="1 2" key="1">
    <citation type="submission" date="2014-04" db="EMBL/GenBank/DDBJ databases">
        <title>Evolutionary Origins and Diversification of the Mycorrhizal Mutualists.</title>
        <authorList>
            <consortium name="DOE Joint Genome Institute"/>
            <consortium name="Mycorrhizal Genomics Consortium"/>
            <person name="Kohler A."/>
            <person name="Kuo A."/>
            <person name="Nagy L.G."/>
            <person name="Floudas D."/>
            <person name="Copeland A."/>
            <person name="Barry K.W."/>
            <person name="Cichocki N."/>
            <person name="Veneault-Fourrey C."/>
            <person name="LaButti K."/>
            <person name="Lindquist E.A."/>
            <person name="Lipzen A."/>
            <person name="Lundell T."/>
            <person name="Morin E."/>
            <person name="Murat C."/>
            <person name="Riley R."/>
            <person name="Ohm R."/>
            <person name="Sun H."/>
            <person name="Tunlid A."/>
            <person name="Henrissat B."/>
            <person name="Grigoriev I.V."/>
            <person name="Hibbett D.S."/>
            <person name="Martin F."/>
        </authorList>
    </citation>
    <scope>NUCLEOTIDE SEQUENCE [LARGE SCALE GENOMIC DNA]</scope>
    <source>
        <strain evidence="1 2">FD-317 M1</strain>
    </source>
</reference>
<dbReference type="EMBL" id="KN834766">
    <property type="protein sequence ID" value="KIK62681.1"/>
    <property type="molecule type" value="Genomic_DNA"/>
</dbReference>
<gene>
    <name evidence="1" type="ORF">GYMLUDRAFT_164080</name>
</gene>
<evidence type="ECO:0000313" key="1">
    <source>
        <dbReference type="EMBL" id="KIK62681.1"/>
    </source>
</evidence>
<dbReference type="OrthoDB" id="3202607at2759"/>
<proteinExistence type="predicted"/>
<organism evidence="1 2">
    <name type="scientific">Collybiopsis luxurians FD-317 M1</name>
    <dbReference type="NCBI Taxonomy" id="944289"/>
    <lineage>
        <taxon>Eukaryota</taxon>
        <taxon>Fungi</taxon>
        <taxon>Dikarya</taxon>
        <taxon>Basidiomycota</taxon>
        <taxon>Agaricomycotina</taxon>
        <taxon>Agaricomycetes</taxon>
        <taxon>Agaricomycetidae</taxon>
        <taxon>Agaricales</taxon>
        <taxon>Marasmiineae</taxon>
        <taxon>Omphalotaceae</taxon>
        <taxon>Collybiopsis</taxon>
        <taxon>Collybiopsis luxurians</taxon>
    </lineage>
</organism>
<dbReference type="AlphaFoldDB" id="A0A0D0C3I3"/>
<dbReference type="HOGENOM" id="CLU_031314_1_0_1"/>
<dbReference type="Proteomes" id="UP000053593">
    <property type="component" value="Unassembled WGS sequence"/>
</dbReference>
<accession>A0A0D0C3I3</accession>
<protein>
    <submittedName>
        <fullName evidence="1">Uncharacterized protein</fullName>
    </submittedName>
</protein>
<keyword evidence="2" id="KW-1185">Reference proteome</keyword>